<dbReference type="EMBL" id="PDCK01000043">
    <property type="protein sequence ID" value="PRQ34085.1"/>
    <property type="molecule type" value="Genomic_DNA"/>
</dbReference>
<proteinExistence type="predicted"/>
<comment type="caution">
    <text evidence="1">The sequence shown here is derived from an EMBL/GenBank/DDBJ whole genome shotgun (WGS) entry which is preliminary data.</text>
</comment>
<gene>
    <name evidence="1" type="ORF">RchiOBHm_Chr5g0064941</name>
</gene>
<protein>
    <submittedName>
        <fullName evidence="1">Uncharacterized protein</fullName>
    </submittedName>
</protein>
<name>A0A2P6QIT3_ROSCH</name>
<dbReference type="Gramene" id="PRQ34085">
    <property type="protein sequence ID" value="PRQ34085"/>
    <property type="gene ID" value="RchiOBHm_Chr5g0064941"/>
</dbReference>
<accession>A0A2P6QIT3</accession>
<dbReference type="AlphaFoldDB" id="A0A2P6QIT3"/>
<evidence type="ECO:0000313" key="1">
    <source>
        <dbReference type="EMBL" id="PRQ34085.1"/>
    </source>
</evidence>
<evidence type="ECO:0000313" key="2">
    <source>
        <dbReference type="Proteomes" id="UP000238479"/>
    </source>
</evidence>
<organism evidence="1 2">
    <name type="scientific">Rosa chinensis</name>
    <name type="common">China rose</name>
    <dbReference type="NCBI Taxonomy" id="74649"/>
    <lineage>
        <taxon>Eukaryota</taxon>
        <taxon>Viridiplantae</taxon>
        <taxon>Streptophyta</taxon>
        <taxon>Embryophyta</taxon>
        <taxon>Tracheophyta</taxon>
        <taxon>Spermatophyta</taxon>
        <taxon>Magnoliopsida</taxon>
        <taxon>eudicotyledons</taxon>
        <taxon>Gunneridae</taxon>
        <taxon>Pentapetalae</taxon>
        <taxon>rosids</taxon>
        <taxon>fabids</taxon>
        <taxon>Rosales</taxon>
        <taxon>Rosaceae</taxon>
        <taxon>Rosoideae</taxon>
        <taxon>Rosoideae incertae sedis</taxon>
        <taxon>Rosa</taxon>
    </lineage>
</organism>
<dbReference type="Proteomes" id="UP000238479">
    <property type="component" value="Chromosome 5"/>
</dbReference>
<keyword evidence="2" id="KW-1185">Reference proteome</keyword>
<sequence length="61" mass="7253">MVSARKLRMARPRFNQLSDFEEEPSKEVGHSMRKRILERIMTLDESSKEVKIEILNMISNF</sequence>
<reference evidence="1 2" key="1">
    <citation type="journal article" date="2018" name="Nat. Genet.">
        <title>The Rosa genome provides new insights in the design of modern roses.</title>
        <authorList>
            <person name="Bendahmane M."/>
        </authorList>
    </citation>
    <scope>NUCLEOTIDE SEQUENCE [LARGE SCALE GENOMIC DNA]</scope>
    <source>
        <strain evidence="2">cv. Old Blush</strain>
    </source>
</reference>